<dbReference type="EMBL" id="CAXLJM020000013">
    <property type="protein sequence ID" value="CAL8078431.1"/>
    <property type="molecule type" value="Genomic_DNA"/>
</dbReference>
<accession>A0ABP1PUY4</accession>
<name>A0ABP1PUY4_9HEXA</name>
<keyword evidence="1" id="KW-0472">Membrane</keyword>
<gene>
    <name evidence="2" type="ORF">ODALV1_LOCUS4093</name>
</gene>
<protein>
    <submittedName>
        <fullName evidence="2">Uncharacterized protein</fullName>
    </submittedName>
</protein>
<dbReference type="Proteomes" id="UP001642540">
    <property type="component" value="Unassembled WGS sequence"/>
</dbReference>
<keyword evidence="1" id="KW-0812">Transmembrane</keyword>
<proteinExistence type="predicted"/>
<feature type="transmembrane region" description="Helical" evidence="1">
    <location>
        <begin position="102"/>
        <end position="120"/>
    </location>
</feature>
<evidence type="ECO:0000256" key="1">
    <source>
        <dbReference type="SAM" id="Phobius"/>
    </source>
</evidence>
<keyword evidence="1" id="KW-1133">Transmembrane helix</keyword>
<keyword evidence="3" id="KW-1185">Reference proteome</keyword>
<organism evidence="2 3">
    <name type="scientific">Orchesella dallaii</name>
    <dbReference type="NCBI Taxonomy" id="48710"/>
    <lineage>
        <taxon>Eukaryota</taxon>
        <taxon>Metazoa</taxon>
        <taxon>Ecdysozoa</taxon>
        <taxon>Arthropoda</taxon>
        <taxon>Hexapoda</taxon>
        <taxon>Collembola</taxon>
        <taxon>Entomobryomorpha</taxon>
        <taxon>Entomobryoidea</taxon>
        <taxon>Orchesellidae</taxon>
        <taxon>Orchesellinae</taxon>
        <taxon>Orchesella</taxon>
    </lineage>
</organism>
<comment type="caution">
    <text evidence="2">The sequence shown here is derived from an EMBL/GenBank/DDBJ whole genome shotgun (WGS) entry which is preliminary data.</text>
</comment>
<sequence>METEGEEKPCILMETEEGSEEGIEEAREHIDIPSIILTGPDGIVLGEDAVNIGSVRARSSTIIRESVALVAHHNGDIENPPVELHPQPVVIHRWWDEIKKTLLVFLIFVILFSACYIIFYM</sequence>
<reference evidence="2 3" key="1">
    <citation type="submission" date="2024-08" db="EMBL/GenBank/DDBJ databases">
        <authorList>
            <person name="Cucini C."/>
            <person name="Frati F."/>
        </authorList>
    </citation>
    <scope>NUCLEOTIDE SEQUENCE [LARGE SCALE GENOMIC DNA]</scope>
</reference>
<evidence type="ECO:0000313" key="3">
    <source>
        <dbReference type="Proteomes" id="UP001642540"/>
    </source>
</evidence>
<evidence type="ECO:0000313" key="2">
    <source>
        <dbReference type="EMBL" id="CAL8078431.1"/>
    </source>
</evidence>